<dbReference type="RefSeq" id="WP_121212584.1">
    <property type="nucleotide sequence ID" value="NZ_RBIM01000012.1"/>
</dbReference>
<comment type="caution">
    <text evidence="1">The sequence shown here is derived from an EMBL/GenBank/DDBJ whole genome shotgun (WGS) entry which is preliminary data.</text>
</comment>
<organism evidence="1 2">
    <name type="scientific">Maricaulis maris</name>
    <dbReference type="NCBI Taxonomy" id="74318"/>
    <lineage>
        <taxon>Bacteria</taxon>
        <taxon>Pseudomonadati</taxon>
        <taxon>Pseudomonadota</taxon>
        <taxon>Alphaproteobacteria</taxon>
        <taxon>Maricaulales</taxon>
        <taxon>Maricaulaceae</taxon>
        <taxon>Maricaulis</taxon>
    </lineage>
</organism>
<protein>
    <submittedName>
        <fullName evidence="1">Uncharacterized protein</fullName>
    </submittedName>
</protein>
<gene>
    <name evidence="1" type="ORF">C7435_3413</name>
</gene>
<name>A0A495CVR3_9PROT</name>
<dbReference type="EMBL" id="RBIM01000012">
    <property type="protein sequence ID" value="RKQ89485.1"/>
    <property type="molecule type" value="Genomic_DNA"/>
</dbReference>
<reference evidence="1 2" key="1">
    <citation type="submission" date="2018-10" db="EMBL/GenBank/DDBJ databases">
        <title>Genomic Encyclopedia of Type Strains, Phase IV (KMG-IV): sequencing the most valuable type-strain genomes for metagenomic binning, comparative biology and taxonomic classification.</title>
        <authorList>
            <person name="Goeker M."/>
        </authorList>
    </citation>
    <scope>NUCLEOTIDE SEQUENCE [LARGE SCALE GENOMIC DNA]</scope>
    <source>
        <strain evidence="1 2">DSM 4734</strain>
    </source>
</reference>
<sequence>MSLNLATGSFSSGAHPTTHEVRRLAREMARQLAAGASLDLRFVDGLYYRKDVATGDDELLPAFELLATCSRASLKYYPNWSGRSGDPVGRLIKFGVDQRATGDLGPLDEGVGENLIEYERTEGAVLGVLGSGGELPTGWGASTDGTTIEVTDAGSERGWRHVELEIVASGAASPIIYFAGAAEIAAATGNERTLSVTARAVGSVIANFSGIQLRQDERTASAFVSPNTKAVEAVTTELARYGHPVTLSGGGTVAYVRPAAQLTFSGAGTQRIRLSMPQLETGLVATSPMIKEFGETGTATRAADVISRLTISRASRKSNAGEWDFKSGGVYGHHIEFAPGVAALTGKGLLVDPATTNWIRNPLGVGAAAGSPGTLPTHWLTQLSGGVSVDVVGSGKSAGARYVDLRVHGAVTPGVATIYLESSSSVPALQNEIWTMATGLQVVGGTAANINYVNLGQVERSDAGVALAVNNSASFMPDHQHRRWVQTVTMSNGSTAYVQPRIDIRTGTGDVDITVRIFLPQLEKKSYATSPAMPLDGVIGATTRAADKITLTGDVWLTGGRGTLFAEGVVPQAVASSADPDRAGTLAFLRPNTSRGIVVGLDRFEDEAEFSLRAEDYTTNSATRPLGDLSVGDRIALALAWDGDTWSASATGATQVVGSVLSGDEFPDQDLQLGWGWPGGGSPNDANLSSYLRRVSFWDYRLSNAALEDLAA</sequence>
<dbReference type="AlphaFoldDB" id="A0A495CVR3"/>
<dbReference type="Proteomes" id="UP000273675">
    <property type="component" value="Unassembled WGS sequence"/>
</dbReference>
<proteinExistence type="predicted"/>
<evidence type="ECO:0000313" key="1">
    <source>
        <dbReference type="EMBL" id="RKQ89485.1"/>
    </source>
</evidence>
<evidence type="ECO:0000313" key="2">
    <source>
        <dbReference type="Proteomes" id="UP000273675"/>
    </source>
</evidence>
<accession>A0A495CVR3</accession>
<dbReference type="OrthoDB" id="7260461at2"/>